<dbReference type="PANTHER" id="PTHR35862:SF1">
    <property type="entry name" value="FELS-2 PROPHAGE PROTEIN"/>
    <property type="match status" value="1"/>
</dbReference>
<dbReference type="AlphaFoldDB" id="A0A0A2XID7"/>
<gene>
    <name evidence="4" type="ORF">JP32_06120</name>
</gene>
<dbReference type="Pfam" id="PF26079">
    <property type="entry name" value="Baseplate_J_C"/>
    <property type="match status" value="1"/>
</dbReference>
<feature type="domain" description="Baseplate J-like central" evidence="2">
    <location>
        <begin position="206"/>
        <end position="276"/>
    </location>
</feature>
<protein>
    <submittedName>
        <fullName evidence="4">Phage baseplate protein</fullName>
    </submittedName>
</protein>
<dbReference type="EMBL" id="JPXS01000027">
    <property type="protein sequence ID" value="KGQ31938.1"/>
    <property type="molecule type" value="Genomic_DNA"/>
</dbReference>
<dbReference type="RefSeq" id="WP_039084052.1">
    <property type="nucleotide sequence ID" value="NZ_JPXS01000027.1"/>
</dbReference>
<dbReference type="InterPro" id="IPR058531">
    <property type="entry name" value="Baseplate_J_M"/>
</dbReference>
<organism evidence="4 5">
    <name type="scientific">Gallibacterium anatis</name>
    <dbReference type="NCBI Taxonomy" id="750"/>
    <lineage>
        <taxon>Bacteria</taxon>
        <taxon>Pseudomonadati</taxon>
        <taxon>Pseudomonadota</taxon>
        <taxon>Gammaproteobacteria</taxon>
        <taxon>Pasteurellales</taxon>
        <taxon>Pasteurellaceae</taxon>
        <taxon>Gallibacterium</taxon>
    </lineage>
</organism>
<dbReference type="Pfam" id="PF04865">
    <property type="entry name" value="Baseplate_J"/>
    <property type="match status" value="1"/>
</dbReference>
<dbReference type="Proteomes" id="UP000030526">
    <property type="component" value="Unassembled WGS sequence"/>
</dbReference>
<proteinExistence type="predicted"/>
<dbReference type="InterPro" id="IPR052726">
    <property type="entry name" value="Phage_Baseplate_Hub"/>
</dbReference>
<dbReference type="PIRSF" id="PIRSF020481">
    <property type="entry name" value="BAP"/>
    <property type="match status" value="1"/>
</dbReference>
<feature type="domain" description="Baseplate J-like C-terminal" evidence="3">
    <location>
        <begin position="282"/>
        <end position="363"/>
    </location>
</feature>
<dbReference type="InterPro" id="IPR014507">
    <property type="entry name" value="Baseplate_assembly_J_pred"/>
</dbReference>
<dbReference type="InterPro" id="IPR006949">
    <property type="entry name" value="Barrel_Baseplate_J-like"/>
</dbReference>
<reference evidence="4 5" key="1">
    <citation type="submission" date="2014-08" db="EMBL/GenBank/DDBJ databases">
        <title>Chaperone-usher fimbriae in a diverse selection of Gallibacterium genomes.</title>
        <authorList>
            <person name="Kudirkiene E."/>
            <person name="Bager R.J."/>
            <person name="Johnson T.J."/>
            <person name="Bojesen A.M."/>
        </authorList>
    </citation>
    <scope>NUCLEOTIDE SEQUENCE [LARGE SCALE GENOMIC DNA]</scope>
    <source>
        <strain evidence="4 5">20558/3kl.</strain>
    </source>
</reference>
<dbReference type="Pfam" id="PF26078">
    <property type="entry name" value="Baseplate_J_M"/>
    <property type="match status" value="1"/>
</dbReference>
<dbReference type="PANTHER" id="PTHR35862">
    <property type="entry name" value="FELS-2 PROPHAGE PROTEIN"/>
    <property type="match status" value="1"/>
</dbReference>
<sequence length="371" mass="40737">MVSQAREDVKIIADDVKIILAEAIADYEQRTGKTLQPAHIERSIIQTYAYRELLIRKGINEAFLQTFPQYASGLALDLCGEPLGCYRLRDKAARCVLRFSVAGEHQSILIPKGTVVAVTDQLSFVTIADDVITPLISYVEIEAEATVTGTVGNGWEIGRVKTLKSKLATDKEIAVTNIDVTSGGIEEEDDDAYRVRILAAPEAFNTCGSVAAYDYYTRSVSQAIVDVAVVTPAGGKVDIYPLTVTGVPDERLKTDIKNYLSAETRRPLCDVVTVKSPVVRNYQIIAELTLLQGYREDIVKTQARDALLNYLSTRTRKLGMDVVPSALMQVLRVEGVYDVVINQPAKMVVSATEWANCTSVTINVNKVRQDG</sequence>
<evidence type="ECO:0000259" key="2">
    <source>
        <dbReference type="Pfam" id="PF26078"/>
    </source>
</evidence>
<accession>A0A0A2XID7</accession>
<dbReference type="InterPro" id="IPR058530">
    <property type="entry name" value="Baseplate_J-like_C"/>
</dbReference>
<comment type="caution">
    <text evidence="4">The sequence shown here is derived from an EMBL/GenBank/DDBJ whole genome shotgun (WGS) entry which is preliminary data.</text>
</comment>
<evidence type="ECO:0000259" key="3">
    <source>
        <dbReference type="Pfam" id="PF26079"/>
    </source>
</evidence>
<evidence type="ECO:0000313" key="4">
    <source>
        <dbReference type="EMBL" id="KGQ31938.1"/>
    </source>
</evidence>
<evidence type="ECO:0000313" key="5">
    <source>
        <dbReference type="Proteomes" id="UP000030526"/>
    </source>
</evidence>
<feature type="domain" description="Baseplate protein J-like barrel" evidence="1">
    <location>
        <begin position="97"/>
        <end position="184"/>
    </location>
</feature>
<name>A0A0A2XID7_9PAST</name>
<evidence type="ECO:0000259" key="1">
    <source>
        <dbReference type="Pfam" id="PF04865"/>
    </source>
</evidence>